<dbReference type="GO" id="GO:0044874">
    <property type="term" value="P:lipoprotein localization to outer membrane"/>
    <property type="evidence" value="ECO:0007669"/>
    <property type="project" value="TreeGrafter"/>
</dbReference>
<comment type="caution">
    <text evidence="10">The sequence shown here is derived from an EMBL/GenBank/DDBJ whole genome shotgun (WGS) entry which is preliminary data.</text>
</comment>
<keyword evidence="5 7" id="KW-1133">Transmembrane helix</keyword>
<keyword evidence="4 7" id="KW-0812">Transmembrane</keyword>
<comment type="similarity">
    <text evidence="2">Belongs to the ABC-4 integral membrane protein family. LolC/E subfamily.</text>
</comment>
<evidence type="ECO:0000259" key="8">
    <source>
        <dbReference type="Pfam" id="PF02687"/>
    </source>
</evidence>
<evidence type="ECO:0000256" key="1">
    <source>
        <dbReference type="ARBA" id="ARBA00004651"/>
    </source>
</evidence>
<dbReference type="Pfam" id="PF12704">
    <property type="entry name" value="MacB_PCD"/>
    <property type="match status" value="1"/>
</dbReference>
<feature type="domain" description="ABC3 transporter permease C-terminal" evidence="8">
    <location>
        <begin position="273"/>
        <end position="396"/>
    </location>
</feature>
<dbReference type="PROSITE" id="PS51257">
    <property type="entry name" value="PROKAR_LIPOPROTEIN"/>
    <property type="match status" value="1"/>
</dbReference>
<evidence type="ECO:0000313" key="10">
    <source>
        <dbReference type="EMBL" id="TET58564.1"/>
    </source>
</evidence>
<dbReference type="InterPro" id="IPR025857">
    <property type="entry name" value="MacB_PCD"/>
</dbReference>
<dbReference type="AlphaFoldDB" id="A0A523VUX8"/>
<dbReference type="Pfam" id="PF02687">
    <property type="entry name" value="FtsX"/>
    <property type="match status" value="1"/>
</dbReference>
<dbReference type="PANTHER" id="PTHR30489">
    <property type="entry name" value="LIPOPROTEIN-RELEASING SYSTEM TRANSMEMBRANE PROTEIN LOLE"/>
    <property type="match status" value="1"/>
</dbReference>
<dbReference type="InterPro" id="IPR003838">
    <property type="entry name" value="ABC3_permease_C"/>
</dbReference>
<sequence length="405" mass="44482">MNVRIAARSVFRNKRRTIITLLSIIFGCVAIIVFGGFVDYSMWGLRESTIHSRLGHLQVYKAGYSEKGGTNPLAYTIEDYPRIKSIIEAQDHVDFVTSRLEFSGLIGGAENSVICLGKGVEPEKERELGMSVSIIEGKDLTSERLEEGIIGKGLAEGLGVKIDDYLTILTSTAEGALNAVDFKLRGIFRTGVKEYDDVAVMVPMELAKTLLYTENVQSIVVVLDDTENTDLVADTLERKFSQANLDLEIKTWSDLATFYHQVVQLYGGIFWVVRFIILVIVIFSIANTMTMSVFERMREIGTIRALGTRRRGVLSLFIMEGLILGALGGALGLAFGIIAAKLLSIKGIYIPAPPTMTEGYTALINVVPKDLIFAFSLAVGTALVSSIYPAFKAARLKVVDALRYI</sequence>
<evidence type="ECO:0000256" key="5">
    <source>
        <dbReference type="ARBA" id="ARBA00022989"/>
    </source>
</evidence>
<evidence type="ECO:0000313" key="11">
    <source>
        <dbReference type="Proteomes" id="UP000319130"/>
    </source>
</evidence>
<proteinExistence type="inferred from homology"/>
<dbReference type="PANTHER" id="PTHR30489:SF0">
    <property type="entry name" value="LIPOPROTEIN-RELEASING SYSTEM TRANSMEMBRANE PROTEIN LOLE"/>
    <property type="match status" value="1"/>
</dbReference>
<feature type="transmembrane region" description="Helical" evidence="7">
    <location>
        <begin position="269"/>
        <end position="294"/>
    </location>
</feature>
<evidence type="ECO:0000259" key="9">
    <source>
        <dbReference type="Pfam" id="PF12704"/>
    </source>
</evidence>
<feature type="transmembrane region" description="Helical" evidence="7">
    <location>
        <begin position="371"/>
        <end position="391"/>
    </location>
</feature>
<organism evidence="10 11">
    <name type="scientific">Aerophobetes bacterium</name>
    <dbReference type="NCBI Taxonomy" id="2030807"/>
    <lineage>
        <taxon>Bacteria</taxon>
        <taxon>Candidatus Aerophobota</taxon>
    </lineage>
</organism>
<evidence type="ECO:0000256" key="6">
    <source>
        <dbReference type="ARBA" id="ARBA00023136"/>
    </source>
</evidence>
<dbReference type="EMBL" id="SOIZ01000406">
    <property type="protein sequence ID" value="TET58564.1"/>
    <property type="molecule type" value="Genomic_DNA"/>
</dbReference>
<accession>A0A523VUX8</accession>
<feature type="transmembrane region" description="Helical" evidence="7">
    <location>
        <begin position="314"/>
        <end position="339"/>
    </location>
</feature>
<keyword evidence="3" id="KW-1003">Cell membrane</keyword>
<feature type="transmembrane region" description="Helical" evidence="7">
    <location>
        <begin position="21"/>
        <end position="43"/>
    </location>
</feature>
<dbReference type="GO" id="GO:0098797">
    <property type="term" value="C:plasma membrane protein complex"/>
    <property type="evidence" value="ECO:0007669"/>
    <property type="project" value="TreeGrafter"/>
</dbReference>
<keyword evidence="6 7" id="KW-0472">Membrane</keyword>
<evidence type="ECO:0000256" key="2">
    <source>
        <dbReference type="ARBA" id="ARBA00005236"/>
    </source>
</evidence>
<comment type="subcellular location">
    <subcellularLocation>
        <location evidence="1">Cell membrane</location>
        <topology evidence="1">Multi-pass membrane protein</topology>
    </subcellularLocation>
</comment>
<protein>
    <submittedName>
        <fullName evidence="10">ABC transporter permease</fullName>
    </submittedName>
</protein>
<dbReference type="InterPro" id="IPR051447">
    <property type="entry name" value="Lipoprotein-release_system"/>
</dbReference>
<evidence type="ECO:0000256" key="3">
    <source>
        <dbReference type="ARBA" id="ARBA00022475"/>
    </source>
</evidence>
<name>A0A523VUX8_UNCAE</name>
<evidence type="ECO:0000256" key="7">
    <source>
        <dbReference type="SAM" id="Phobius"/>
    </source>
</evidence>
<reference evidence="10 11" key="1">
    <citation type="submission" date="2019-03" db="EMBL/GenBank/DDBJ databases">
        <title>Metabolic potential of uncultured bacteria and archaea associated with petroleum seepage in deep-sea sediments.</title>
        <authorList>
            <person name="Dong X."/>
            <person name="Hubert C."/>
        </authorList>
    </citation>
    <scope>NUCLEOTIDE SEQUENCE [LARGE SCALE GENOMIC DNA]</scope>
    <source>
        <strain evidence="10">E29_bin52</strain>
    </source>
</reference>
<evidence type="ECO:0000256" key="4">
    <source>
        <dbReference type="ARBA" id="ARBA00022692"/>
    </source>
</evidence>
<gene>
    <name evidence="10" type="ORF">E3J48_08745</name>
</gene>
<dbReference type="Proteomes" id="UP000319130">
    <property type="component" value="Unassembled WGS sequence"/>
</dbReference>
<feature type="domain" description="MacB-like periplasmic core" evidence="9">
    <location>
        <begin position="17"/>
        <end position="238"/>
    </location>
</feature>